<name>X0WWE9_9ZZZZ</name>
<dbReference type="AlphaFoldDB" id="X0WWE9"/>
<sequence length="52" mass="6293">MAEKQEIKRFFHGHFKYEGYELERTSTHIKIKDTKVNRIFELPIANTIIEEI</sequence>
<reference evidence="1" key="1">
    <citation type="journal article" date="2014" name="Front. Microbiol.">
        <title>High frequency of phylogenetically diverse reductive dehalogenase-homologous genes in deep subseafloor sedimentary metagenomes.</title>
        <authorList>
            <person name="Kawai M."/>
            <person name="Futagami T."/>
            <person name="Toyoda A."/>
            <person name="Takaki Y."/>
            <person name="Nishi S."/>
            <person name="Hori S."/>
            <person name="Arai W."/>
            <person name="Tsubouchi T."/>
            <person name="Morono Y."/>
            <person name="Uchiyama I."/>
            <person name="Ito T."/>
            <person name="Fujiyama A."/>
            <person name="Inagaki F."/>
            <person name="Takami H."/>
        </authorList>
    </citation>
    <scope>NUCLEOTIDE SEQUENCE</scope>
    <source>
        <strain evidence="1">Expedition CK06-06</strain>
    </source>
</reference>
<accession>X0WWE9</accession>
<comment type="caution">
    <text evidence="1">The sequence shown here is derived from an EMBL/GenBank/DDBJ whole genome shotgun (WGS) entry which is preliminary data.</text>
</comment>
<protein>
    <submittedName>
        <fullName evidence="1">Uncharacterized protein</fullName>
    </submittedName>
</protein>
<proteinExistence type="predicted"/>
<dbReference type="EMBL" id="BARS01036623">
    <property type="protein sequence ID" value="GAG17071.1"/>
    <property type="molecule type" value="Genomic_DNA"/>
</dbReference>
<evidence type="ECO:0000313" key="1">
    <source>
        <dbReference type="EMBL" id="GAG17071.1"/>
    </source>
</evidence>
<organism evidence="1">
    <name type="scientific">marine sediment metagenome</name>
    <dbReference type="NCBI Taxonomy" id="412755"/>
    <lineage>
        <taxon>unclassified sequences</taxon>
        <taxon>metagenomes</taxon>
        <taxon>ecological metagenomes</taxon>
    </lineage>
</organism>
<gene>
    <name evidence="1" type="ORF">S01H1_56265</name>
</gene>